<evidence type="ECO:0000313" key="3">
    <source>
        <dbReference type="Proteomes" id="UP001604267"/>
    </source>
</evidence>
<organism evidence="2 3">
    <name type="scientific">Streptomyces cinerochromogenes</name>
    <dbReference type="NCBI Taxonomy" id="66422"/>
    <lineage>
        <taxon>Bacteria</taxon>
        <taxon>Bacillati</taxon>
        <taxon>Actinomycetota</taxon>
        <taxon>Actinomycetes</taxon>
        <taxon>Kitasatosporales</taxon>
        <taxon>Streptomycetaceae</taxon>
        <taxon>Streptomyces</taxon>
    </lineage>
</organism>
<accession>A0ABW7BEK2</accession>
<proteinExistence type="predicted"/>
<dbReference type="EMBL" id="JBICYV010000015">
    <property type="protein sequence ID" value="MFG3014352.1"/>
    <property type="molecule type" value="Genomic_DNA"/>
</dbReference>
<dbReference type="InterPro" id="IPR055593">
    <property type="entry name" value="DUF7169"/>
</dbReference>
<gene>
    <name evidence="2" type="ORF">ACGFZB_28815</name>
</gene>
<feature type="compositionally biased region" description="Basic and acidic residues" evidence="1">
    <location>
        <begin position="109"/>
        <end position="119"/>
    </location>
</feature>
<dbReference type="Pfam" id="PF23773">
    <property type="entry name" value="DUF7169"/>
    <property type="match status" value="1"/>
</dbReference>
<protein>
    <submittedName>
        <fullName evidence="2">Uncharacterized protein</fullName>
    </submittedName>
</protein>
<dbReference type="Proteomes" id="UP001604267">
    <property type="component" value="Unassembled WGS sequence"/>
</dbReference>
<reference evidence="2 3" key="1">
    <citation type="submission" date="2024-10" db="EMBL/GenBank/DDBJ databases">
        <title>The Natural Products Discovery Center: Release of the First 8490 Sequenced Strains for Exploring Actinobacteria Biosynthetic Diversity.</title>
        <authorList>
            <person name="Kalkreuter E."/>
            <person name="Kautsar S.A."/>
            <person name="Yang D."/>
            <person name="Bader C.D."/>
            <person name="Teijaro C.N."/>
            <person name="Fluegel L."/>
            <person name="Davis C.M."/>
            <person name="Simpson J.R."/>
            <person name="Lauterbach L."/>
            <person name="Steele A.D."/>
            <person name="Gui C."/>
            <person name="Meng S."/>
            <person name="Li G."/>
            <person name="Viehrig K."/>
            <person name="Ye F."/>
            <person name="Su P."/>
            <person name="Kiefer A.F."/>
            <person name="Nichols A."/>
            <person name="Cepeda A.J."/>
            <person name="Yan W."/>
            <person name="Fan B."/>
            <person name="Jiang Y."/>
            <person name="Adhikari A."/>
            <person name="Zheng C.-J."/>
            <person name="Schuster L."/>
            <person name="Cowan T.M."/>
            <person name="Smanski M.J."/>
            <person name="Chevrette M.G."/>
            <person name="De Carvalho L.P.S."/>
            <person name="Shen B."/>
        </authorList>
    </citation>
    <scope>NUCLEOTIDE SEQUENCE [LARGE SCALE GENOMIC DNA]</scope>
    <source>
        <strain evidence="2 3">NPDC048320</strain>
    </source>
</reference>
<comment type="caution">
    <text evidence="2">The sequence shown here is derived from an EMBL/GenBank/DDBJ whole genome shotgun (WGS) entry which is preliminary data.</text>
</comment>
<evidence type="ECO:0000256" key="1">
    <source>
        <dbReference type="SAM" id="MobiDB-lite"/>
    </source>
</evidence>
<evidence type="ECO:0000313" key="2">
    <source>
        <dbReference type="EMBL" id="MFG3014352.1"/>
    </source>
</evidence>
<keyword evidence="3" id="KW-1185">Reference proteome</keyword>
<feature type="region of interest" description="Disordered" evidence="1">
    <location>
        <begin position="100"/>
        <end position="119"/>
    </location>
</feature>
<sequence>MIELLDALENAAREVRQFVIAYGDAVTMPARRQAGVDADGGRPSGHGISRPTETTALDSRRMALHAELKTGAQWLAYSVAATRGVSASMDRALSRWEGEDASPIYQGDTVDHHHGAAGH</sequence>
<name>A0ABW7BEK2_9ACTN</name>
<feature type="region of interest" description="Disordered" evidence="1">
    <location>
        <begin position="33"/>
        <end position="56"/>
    </location>
</feature>
<dbReference type="RefSeq" id="WP_392820981.1">
    <property type="nucleotide sequence ID" value="NZ_JBICYV010000015.1"/>
</dbReference>